<organism evidence="5 6">
    <name type="scientific">Tumidithrix elongata BACA0141</name>
    <dbReference type="NCBI Taxonomy" id="2716417"/>
    <lineage>
        <taxon>Bacteria</taxon>
        <taxon>Bacillati</taxon>
        <taxon>Cyanobacteriota</taxon>
        <taxon>Cyanophyceae</taxon>
        <taxon>Pseudanabaenales</taxon>
        <taxon>Pseudanabaenaceae</taxon>
        <taxon>Tumidithrix</taxon>
        <taxon>Tumidithrix elongata</taxon>
    </lineage>
</organism>
<feature type="transmembrane region" description="Helical" evidence="3">
    <location>
        <begin position="179"/>
        <end position="194"/>
    </location>
</feature>
<accession>A0AAW9PZQ2</accession>
<comment type="cofactor">
    <cofactor evidence="1">
        <name>Fe(2+)</name>
        <dbReference type="ChEBI" id="CHEBI:29033"/>
    </cofactor>
</comment>
<dbReference type="EC" id="1.14.19.-" evidence="5"/>
<feature type="transmembrane region" description="Helical" evidence="3">
    <location>
        <begin position="48"/>
        <end position="67"/>
    </location>
</feature>
<keyword evidence="3" id="KW-1133">Transmembrane helix</keyword>
<dbReference type="GO" id="GO:0046513">
    <property type="term" value="P:ceramide biosynthetic process"/>
    <property type="evidence" value="ECO:0007669"/>
    <property type="project" value="TreeGrafter"/>
</dbReference>
<keyword evidence="3" id="KW-0472">Membrane</keyword>
<feature type="transmembrane region" description="Helical" evidence="3">
    <location>
        <begin position="22"/>
        <end position="41"/>
    </location>
</feature>
<comment type="caution">
    <text evidence="5">The sequence shown here is derived from an EMBL/GenBank/DDBJ whole genome shotgun (WGS) entry which is preliminary data.</text>
</comment>
<feature type="transmembrane region" description="Helical" evidence="3">
    <location>
        <begin position="87"/>
        <end position="106"/>
    </location>
</feature>
<evidence type="ECO:0000256" key="1">
    <source>
        <dbReference type="ARBA" id="ARBA00001954"/>
    </source>
</evidence>
<sequence length="305" mass="35039">MTNQILSVEELKSLNVRSNRQGLLRLTLHLGVMTIAGYLWATNLTGDRWYIAIPSLAIYGFSLAIMFAPLHESSHRTAFANNHLSDAIAWLAGLLSFYNSSFYRLYHKWHHRYAQIPDKDPELSDPPPANLGEYLLQISGIPWWIGKVQTHGRVALGKLEGYPFIPEAQREEVIRSTRLQLLVYIAAIAISIAFRQPWFLLYWLLPLAVGQPFLRFLLMAEHMGCTKDDNSLTNTRTTLTFPPLRYFIWNIPFHAEHHLYPSIPFYMLPVAHEKLRSHFVHVDSGYVNVNLEIVKHLNAQEPVAV</sequence>
<comment type="similarity">
    <text evidence="2">Belongs to the fatty acid desaturase type 2 family.</text>
</comment>
<gene>
    <name evidence="5" type="ORF">V2H45_24835</name>
</gene>
<protein>
    <submittedName>
        <fullName evidence="5">Fatty acid desaturase</fullName>
        <ecNumber evidence="5">1.14.19.-</ecNumber>
    </submittedName>
</protein>
<keyword evidence="3" id="KW-0812">Transmembrane</keyword>
<dbReference type="EMBL" id="JAZBJZ010000198">
    <property type="protein sequence ID" value="MEE3719967.1"/>
    <property type="molecule type" value="Genomic_DNA"/>
</dbReference>
<evidence type="ECO:0000259" key="4">
    <source>
        <dbReference type="Pfam" id="PF00487"/>
    </source>
</evidence>
<evidence type="ECO:0000256" key="3">
    <source>
        <dbReference type="SAM" id="Phobius"/>
    </source>
</evidence>
<evidence type="ECO:0000313" key="6">
    <source>
        <dbReference type="Proteomes" id="UP001333818"/>
    </source>
</evidence>
<evidence type="ECO:0000313" key="5">
    <source>
        <dbReference type="EMBL" id="MEE3719967.1"/>
    </source>
</evidence>
<keyword evidence="6" id="KW-1185">Reference proteome</keyword>
<feature type="domain" description="Fatty acid desaturase" evidence="4">
    <location>
        <begin position="49"/>
        <end position="278"/>
    </location>
</feature>
<name>A0AAW9PZQ2_9CYAN</name>
<dbReference type="AlphaFoldDB" id="A0AAW9PZQ2"/>
<proteinExistence type="inferred from homology"/>
<keyword evidence="5" id="KW-0560">Oxidoreductase</keyword>
<evidence type="ECO:0000256" key="2">
    <source>
        <dbReference type="ARBA" id="ARBA00008749"/>
    </source>
</evidence>
<dbReference type="PANTHER" id="PTHR12879">
    <property type="entry name" value="SPHINGOLIPID DELTA 4 DESATURASE/C-4 HYDROXYLASE PROTEIN DES2"/>
    <property type="match status" value="1"/>
</dbReference>
<dbReference type="GO" id="GO:0042284">
    <property type="term" value="F:sphingolipid delta-4 desaturase activity"/>
    <property type="evidence" value="ECO:0007669"/>
    <property type="project" value="TreeGrafter"/>
</dbReference>
<dbReference type="Proteomes" id="UP001333818">
    <property type="component" value="Unassembled WGS sequence"/>
</dbReference>
<reference evidence="5" key="1">
    <citation type="submission" date="2024-01" db="EMBL/GenBank/DDBJ databases">
        <title>Bank of Algae and Cyanobacteria of the Azores (BACA) strain genomes.</title>
        <authorList>
            <person name="Luz R."/>
            <person name="Cordeiro R."/>
            <person name="Fonseca A."/>
            <person name="Goncalves V."/>
        </authorList>
    </citation>
    <scope>NUCLEOTIDE SEQUENCE</scope>
    <source>
        <strain evidence="5">BACA0141</strain>
    </source>
</reference>
<dbReference type="Pfam" id="PF00487">
    <property type="entry name" value="FA_desaturase"/>
    <property type="match status" value="1"/>
</dbReference>
<dbReference type="RefSeq" id="WP_330486405.1">
    <property type="nucleotide sequence ID" value="NZ_JAZBJZ010000198.1"/>
</dbReference>
<dbReference type="PANTHER" id="PTHR12879:SF8">
    <property type="entry name" value="SPHINGOLIPID DELTA(4)-DESATURASE DES1"/>
    <property type="match status" value="1"/>
</dbReference>
<dbReference type="GO" id="GO:0016020">
    <property type="term" value="C:membrane"/>
    <property type="evidence" value="ECO:0007669"/>
    <property type="project" value="GOC"/>
</dbReference>
<dbReference type="InterPro" id="IPR005804">
    <property type="entry name" value="FA_desaturase_dom"/>
</dbReference>